<evidence type="ECO:0000313" key="2">
    <source>
        <dbReference type="EMBL" id="AFY93054.1"/>
    </source>
</evidence>
<evidence type="ECO:0000256" key="1">
    <source>
        <dbReference type="SAM" id="Phobius"/>
    </source>
</evidence>
<dbReference type="PATRIC" id="fig|1173020.3.peg.2211"/>
<reference evidence="2 3" key="1">
    <citation type="submission" date="2012-05" db="EMBL/GenBank/DDBJ databases">
        <title>Finished chromosome of genome of Chamaesiphon sp. PCC 6605.</title>
        <authorList>
            <consortium name="US DOE Joint Genome Institute"/>
            <person name="Gugger M."/>
            <person name="Coursin T."/>
            <person name="Rippka R."/>
            <person name="Tandeau De Marsac N."/>
            <person name="Huntemann M."/>
            <person name="Wei C.-L."/>
            <person name="Han J."/>
            <person name="Detter J.C."/>
            <person name="Han C."/>
            <person name="Tapia R."/>
            <person name="Chen A."/>
            <person name="Kyrpides N."/>
            <person name="Mavromatis K."/>
            <person name="Markowitz V."/>
            <person name="Szeto E."/>
            <person name="Ivanova N."/>
            <person name="Pagani I."/>
            <person name="Pati A."/>
            <person name="Goodwin L."/>
            <person name="Nordberg H.P."/>
            <person name="Cantor M.N."/>
            <person name="Hua S.X."/>
            <person name="Woyke T."/>
            <person name="Kerfeld C.A."/>
        </authorList>
    </citation>
    <scope>NUCLEOTIDE SEQUENCE [LARGE SCALE GENOMIC DNA]</scope>
    <source>
        <strain evidence="3">ATCC 27169 / PCC 6605</strain>
    </source>
</reference>
<dbReference type="KEGG" id="cmp:Cha6605_1947"/>
<keyword evidence="1" id="KW-1133">Transmembrane helix</keyword>
<dbReference type="EMBL" id="CP003600">
    <property type="protein sequence ID" value="AFY93054.1"/>
    <property type="molecule type" value="Genomic_DNA"/>
</dbReference>
<name>K9UFR8_CHAP6</name>
<evidence type="ECO:0008006" key="4">
    <source>
        <dbReference type="Google" id="ProtNLM"/>
    </source>
</evidence>
<keyword evidence="1" id="KW-0812">Transmembrane</keyword>
<protein>
    <recommendedName>
        <fullName evidence="4">PepSY-associated TM helix</fullName>
    </recommendedName>
</protein>
<evidence type="ECO:0000313" key="3">
    <source>
        <dbReference type="Proteomes" id="UP000010366"/>
    </source>
</evidence>
<gene>
    <name evidence="2" type="ORF">Cha6605_1947</name>
</gene>
<accession>K9UFR8</accession>
<dbReference type="Proteomes" id="UP000010366">
    <property type="component" value="Chromosome"/>
</dbReference>
<sequence length="97" mass="10945">MTSSKSFQFRKFHRAIALIMLLPLLLTAITGSIYQITDLSGNDVKWILELHKGNIGSLKLETIYPFLNALGLLALLATGTSMLLQTRRTPRRRTEED</sequence>
<dbReference type="STRING" id="1173020.Cha6605_1947"/>
<dbReference type="AlphaFoldDB" id="K9UFR8"/>
<organism evidence="2 3">
    <name type="scientific">Chamaesiphon minutus (strain ATCC 27169 / PCC 6605)</name>
    <dbReference type="NCBI Taxonomy" id="1173020"/>
    <lineage>
        <taxon>Bacteria</taxon>
        <taxon>Bacillati</taxon>
        <taxon>Cyanobacteriota</taxon>
        <taxon>Cyanophyceae</taxon>
        <taxon>Gomontiellales</taxon>
        <taxon>Chamaesiphonaceae</taxon>
        <taxon>Chamaesiphon</taxon>
    </lineage>
</organism>
<feature type="transmembrane region" description="Helical" evidence="1">
    <location>
        <begin position="63"/>
        <end position="84"/>
    </location>
</feature>
<dbReference type="HOGENOM" id="CLU_169008_1_0_3"/>
<keyword evidence="3" id="KW-1185">Reference proteome</keyword>
<keyword evidence="1" id="KW-0472">Membrane</keyword>
<dbReference type="eggNOG" id="ENOG5032V62">
    <property type="taxonomic scope" value="Bacteria"/>
</dbReference>
<proteinExistence type="predicted"/>
<dbReference type="RefSeq" id="WP_015159220.1">
    <property type="nucleotide sequence ID" value="NC_019697.1"/>
</dbReference>
<dbReference type="OrthoDB" id="515274at2"/>